<gene>
    <name evidence="6" type="ORF">BN12_1420007</name>
</gene>
<dbReference type="Pfam" id="PF03466">
    <property type="entry name" value="LysR_substrate"/>
    <property type="match status" value="1"/>
</dbReference>
<dbReference type="SUPFAM" id="SSF46785">
    <property type="entry name" value="Winged helix' DNA-binding domain"/>
    <property type="match status" value="1"/>
</dbReference>
<dbReference type="PROSITE" id="PS50931">
    <property type="entry name" value="HTH_LYSR"/>
    <property type="match status" value="1"/>
</dbReference>
<keyword evidence="4" id="KW-0804">Transcription</keyword>
<comment type="caution">
    <text evidence="6">The sequence shown here is derived from an EMBL/GenBank/DDBJ whole genome shotgun (WGS) entry which is preliminary data.</text>
</comment>
<comment type="similarity">
    <text evidence="1">Belongs to the LysR transcriptional regulatory family.</text>
</comment>
<dbReference type="Gene3D" id="3.40.190.10">
    <property type="entry name" value="Periplasmic binding protein-like II"/>
    <property type="match status" value="2"/>
</dbReference>
<evidence type="ECO:0000256" key="2">
    <source>
        <dbReference type="ARBA" id="ARBA00023015"/>
    </source>
</evidence>
<dbReference type="PANTHER" id="PTHR30126:SF39">
    <property type="entry name" value="HTH-TYPE TRANSCRIPTIONAL REGULATOR CYSL"/>
    <property type="match status" value="1"/>
</dbReference>
<dbReference type="EMBL" id="CAJB01000049">
    <property type="protein sequence ID" value="CCH76725.1"/>
    <property type="molecule type" value="Genomic_DNA"/>
</dbReference>
<organism evidence="6 7">
    <name type="scientific">Nostocoides japonicum T1-X7</name>
    <dbReference type="NCBI Taxonomy" id="1194083"/>
    <lineage>
        <taxon>Bacteria</taxon>
        <taxon>Bacillati</taxon>
        <taxon>Actinomycetota</taxon>
        <taxon>Actinomycetes</taxon>
        <taxon>Micrococcales</taxon>
        <taxon>Intrasporangiaceae</taxon>
        <taxon>Nostocoides</taxon>
    </lineage>
</organism>
<proteinExistence type="inferred from homology"/>
<dbReference type="AlphaFoldDB" id="A0A077LXS8"/>
<dbReference type="GO" id="GO:0003700">
    <property type="term" value="F:DNA-binding transcription factor activity"/>
    <property type="evidence" value="ECO:0007669"/>
    <property type="project" value="InterPro"/>
</dbReference>
<evidence type="ECO:0000256" key="3">
    <source>
        <dbReference type="ARBA" id="ARBA00023125"/>
    </source>
</evidence>
<accession>A0A077LXS8</accession>
<dbReference type="InterPro" id="IPR036388">
    <property type="entry name" value="WH-like_DNA-bd_sf"/>
</dbReference>
<feature type="domain" description="HTH lysR-type" evidence="5">
    <location>
        <begin position="8"/>
        <end position="65"/>
    </location>
</feature>
<dbReference type="GO" id="GO:0000976">
    <property type="term" value="F:transcription cis-regulatory region binding"/>
    <property type="evidence" value="ECO:0007669"/>
    <property type="project" value="TreeGrafter"/>
</dbReference>
<evidence type="ECO:0000313" key="7">
    <source>
        <dbReference type="Proteomes" id="UP000035721"/>
    </source>
</evidence>
<keyword evidence="7" id="KW-1185">Reference proteome</keyword>
<reference evidence="6 7" key="1">
    <citation type="journal article" date="2013" name="ISME J.">
        <title>A metabolic model for members of the genus Tetrasphaera involved in enhanced biological phosphorus removal.</title>
        <authorList>
            <person name="Kristiansen R."/>
            <person name="Nguyen H.T.T."/>
            <person name="Saunders A.M."/>
            <person name="Nielsen J.L."/>
            <person name="Wimmer R."/>
            <person name="Le V.Q."/>
            <person name="McIlroy S.J."/>
            <person name="Petrovski S."/>
            <person name="Seviour R.J."/>
            <person name="Calteau A."/>
            <person name="Nielsen K.L."/>
            <person name="Nielsen P.H."/>
        </authorList>
    </citation>
    <scope>NUCLEOTIDE SEQUENCE [LARGE SCALE GENOMIC DNA]</scope>
    <source>
        <strain evidence="6 7">T1-X7</strain>
    </source>
</reference>
<protein>
    <recommendedName>
        <fullName evidence="5">HTH lysR-type domain-containing protein</fullName>
    </recommendedName>
</protein>
<dbReference type="InterPro" id="IPR036390">
    <property type="entry name" value="WH_DNA-bd_sf"/>
</dbReference>
<dbReference type="InterPro" id="IPR000847">
    <property type="entry name" value="LysR_HTH_N"/>
</dbReference>
<keyword evidence="2" id="KW-0805">Transcription regulation</keyword>
<dbReference type="STRING" id="1194083.BN12_1420007"/>
<sequence>MSHLARVPDLDQLHALVVVSARGSMSGAATELGVSQQAVSARITAAERLLGVAVFERSTRGVAVTEAGRLVVTWAQAVLDAATALDRGAESLRTEAAEVVRVAASNTVSEALLPGWAARLRAERPDVRIHVVPGNSETVLDLVAKGEVDLGYVEGPRVPRTLRSRVVARDVLMVVVPPDHAWASRRSPVGREELASTPLVLREEGSGTRERLERAMPEHVPPRQVLGSTAAVRDAAITLGAPTILSSLAVQRDLEAGRLVAVAVDDLAMPRRLRAVWHPSRRPRGIAAELLRLSAARPA</sequence>
<dbReference type="SUPFAM" id="SSF53850">
    <property type="entry name" value="Periplasmic binding protein-like II"/>
    <property type="match status" value="1"/>
</dbReference>
<keyword evidence="3" id="KW-0238">DNA-binding</keyword>
<dbReference type="Proteomes" id="UP000035721">
    <property type="component" value="Unassembled WGS sequence"/>
</dbReference>
<evidence type="ECO:0000313" key="6">
    <source>
        <dbReference type="EMBL" id="CCH76725.1"/>
    </source>
</evidence>
<evidence type="ECO:0000256" key="4">
    <source>
        <dbReference type="ARBA" id="ARBA00023163"/>
    </source>
</evidence>
<dbReference type="InterPro" id="IPR005119">
    <property type="entry name" value="LysR_subst-bd"/>
</dbReference>
<evidence type="ECO:0000259" key="5">
    <source>
        <dbReference type="PROSITE" id="PS50931"/>
    </source>
</evidence>
<dbReference type="RefSeq" id="WP_200901223.1">
    <property type="nucleotide sequence ID" value="NZ_HF570958.1"/>
</dbReference>
<name>A0A077LXS8_9MICO</name>
<dbReference type="Pfam" id="PF00126">
    <property type="entry name" value="HTH_1"/>
    <property type="match status" value="1"/>
</dbReference>
<dbReference type="Gene3D" id="1.10.10.10">
    <property type="entry name" value="Winged helix-like DNA-binding domain superfamily/Winged helix DNA-binding domain"/>
    <property type="match status" value="1"/>
</dbReference>
<dbReference type="PANTHER" id="PTHR30126">
    <property type="entry name" value="HTH-TYPE TRANSCRIPTIONAL REGULATOR"/>
    <property type="match status" value="1"/>
</dbReference>
<evidence type="ECO:0000256" key="1">
    <source>
        <dbReference type="ARBA" id="ARBA00009437"/>
    </source>
</evidence>